<feature type="transmembrane region" description="Helical" evidence="1">
    <location>
        <begin position="267"/>
        <end position="285"/>
    </location>
</feature>
<proteinExistence type="predicted"/>
<evidence type="ECO:0008006" key="4">
    <source>
        <dbReference type="Google" id="ProtNLM"/>
    </source>
</evidence>
<dbReference type="RefSeq" id="WP_244675891.1">
    <property type="nucleotide sequence ID" value="NZ_CP095046.1"/>
</dbReference>
<accession>A0A8T9Q7Y6</accession>
<feature type="transmembrane region" description="Helical" evidence="1">
    <location>
        <begin position="48"/>
        <end position="70"/>
    </location>
</feature>
<name>A0A8T9Q7Y6_9BACT</name>
<organism evidence="2 3">
    <name type="scientific">Hymenobacter cellulosilyticus</name>
    <dbReference type="NCBI Taxonomy" id="2932248"/>
    <lineage>
        <taxon>Bacteria</taxon>
        <taxon>Pseudomonadati</taxon>
        <taxon>Bacteroidota</taxon>
        <taxon>Cytophagia</taxon>
        <taxon>Cytophagales</taxon>
        <taxon>Hymenobacteraceae</taxon>
        <taxon>Hymenobacter</taxon>
    </lineage>
</organism>
<evidence type="ECO:0000256" key="1">
    <source>
        <dbReference type="SAM" id="Phobius"/>
    </source>
</evidence>
<protein>
    <recommendedName>
        <fullName evidence="4">PH domain-containing protein</fullName>
    </recommendedName>
</protein>
<reference evidence="2" key="1">
    <citation type="submission" date="2022-04" db="EMBL/GenBank/DDBJ databases">
        <title>Hymenobacter sp. isolated from the air.</title>
        <authorList>
            <person name="Won M."/>
            <person name="Lee C.-M."/>
            <person name="Woen H.-Y."/>
            <person name="Kwon S.-W."/>
        </authorList>
    </citation>
    <scope>NUCLEOTIDE SEQUENCE</scope>
    <source>
        <strain evidence="2">5116S-3</strain>
    </source>
</reference>
<evidence type="ECO:0000313" key="2">
    <source>
        <dbReference type="EMBL" id="UOQ72531.1"/>
    </source>
</evidence>
<dbReference type="AlphaFoldDB" id="A0A8T9Q7Y6"/>
<feature type="transmembrane region" description="Helical" evidence="1">
    <location>
        <begin position="180"/>
        <end position="197"/>
    </location>
</feature>
<dbReference type="Proteomes" id="UP000831796">
    <property type="component" value="Chromosome"/>
</dbReference>
<evidence type="ECO:0000313" key="3">
    <source>
        <dbReference type="Proteomes" id="UP000831796"/>
    </source>
</evidence>
<gene>
    <name evidence="2" type="ORF">MUN79_00555</name>
</gene>
<feature type="transmembrane region" description="Helical" evidence="1">
    <location>
        <begin position="235"/>
        <end position="255"/>
    </location>
</feature>
<feature type="transmembrane region" description="Helical" evidence="1">
    <location>
        <begin position="203"/>
        <end position="223"/>
    </location>
</feature>
<keyword evidence="1" id="KW-1133">Transmembrane helix</keyword>
<feature type="transmembrane region" description="Helical" evidence="1">
    <location>
        <begin position="21"/>
        <end position="42"/>
    </location>
</feature>
<keyword evidence="1" id="KW-0472">Membrane</keyword>
<keyword evidence="1" id="KW-0812">Transmembrane</keyword>
<feature type="transmembrane region" description="Helical" evidence="1">
    <location>
        <begin position="297"/>
        <end position="318"/>
    </location>
</feature>
<sequence length="401" mass="44372">MLTTQPPEVRQEYGTAKGWRLFIYIIIPPLILGLLAVPFLLWQDDDQLGLTIGVTVGAIGMALFLGYGLLETIQGRHIITADKLIYQGVLRRKELPLANIKGFRIDEHYTHIVPMSPADPKIRIGYTSEQYSAMQQWFAAHYPNLDVQEQQEAAARLLQEEDLGRTVEEREATLATASQVAKVANIAGGLVAAWLFLEPQPYQWAIAAGLALPLLATVLLWLHRGVIRPDEVKNSAYPSITVAFLMPALALVMRVLMDFELLSYAPLWPVAGTVAVLVALLLLVGSQPFIARNDSRASLLLSCIAYAAVYGFAAVISYNCTFDESQGATYDVQILDKHKSSGKTTTYYVKVSPWGRAPRLRTSPYPKTSTKAPNPAPKLRFCCSRGIVHSLVYYSRIKKPA</sequence>
<dbReference type="EMBL" id="CP095046">
    <property type="protein sequence ID" value="UOQ72531.1"/>
    <property type="molecule type" value="Genomic_DNA"/>
</dbReference>
<keyword evidence="3" id="KW-1185">Reference proteome</keyword>
<dbReference type="KEGG" id="hcu:MUN79_00555"/>